<reference evidence="3 4" key="1">
    <citation type="journal article" date="2018" name="Front. Microbiol.">
        <title>Genome-Wide Analysis of Corynespora cassiicola Leaf Fall Disease Putative Effectors.</title>
        <authorList>
            <person name="Lopez D."/>
            <person name="Ribeiro S."/>
            <person name="Label P."/>
            <person name="Fumanal B."/>
            <person name="Venisse J.S."/>
            <person name="Kohler A."/>
            <person name="de Oliveira R.R."/>
            <person name="Labutti K."/>
            <person name="Lipzen A."/>
            <person name="Lail K."/>
            <person name="Bauer D."/>
            <person name="Ohm R.A."/>
            <person name="Barry K.W."/>
            <person name="Spatafora J."/>
            <person name="Grigoriev I.V."/>
            <person name="Martin F.M."/>
            <person name="Pujade-Renaud V."/>
        </authorList>
    </citation>
    <scope>NUCLEOTIDE SEQUENCE [LARGE SCALE GENOMIC DNA]</scope>
    <source>
        <strain evidence="3 4">Philippines</strain>
    </source>
</reference>
<accession>A0A2T2PC40</accession>
<feature type="region of interest" description="Disordered" evidence="1">
    <location>
        <begin position="1"/>
        <end position="63"/>
    </location>
</feature>
<keyword evidence="2" id="KW-0472">Membrane</keyword>
<keyword evidence="2" id="KW-1133">Transmembrane helix</keyword>
<dbReference type="EMBL" id="KZ678128">
    <property type="protein sequence ID" value="PSN75243.1"/>
    <property type="molecule type" value="Genomic_DNA"/>
</dbReference>
<evidence type="ECO:0000313" key="4">
    <source>
        <dbReference type="Proteomes" id="UP000240883"/>
    </source>
</evidence>
<dbReference type="Proteomes" id="UP000240883">
    <property type="component" value="Unassembled WGS sequence"/>
</dbReference>
<sequence length="385" mass="42341">MANLSVPPKTPESGKPSKTDKFKGILRSANFSSSLGRKSESGRKPSKDTPLKPDYEQVGLSPSERLSFELRAGALAPTSLETSPSGNALSASWDAEFDKRMQEKNRKRQTVIDAKAGQLITSQGSTPVDPEFRLGNTMPCSVRRLKPDPLIPHLPDEDSGDDIRPYKKHGPLFNNPPALAVADVERLITEKVNELLDVKVNAAIGKKLKNSLTTKMDGTIRSHIDQIVSATVAIKVAEALYIHNSTDGATTGVLALVPKLVSRTLDVNISHKNTQNWGNKEPGSLVLKVGTYRFSNRSVASYIIKGFVLVILAVSLIAIFVVSTKCLILFKWPLTVFVAYDMTRRLVVWQPQGELNLLHVIFLWPLANFHDLAMVQMHNLGLFVT</sequence>
<name>A0A2T2PC40_CORCC</name>
<evidence type="ECO:0000256" key="2">
    <source>
        <dbReference type="SAM" id="Phobius"/>
    </source>
</evidence>
<organism evidence="3 4">
    <name type="scientific">Corynespora cassiicola Philippines</name>
    <dbReference type="NCBI Taxonomy" id="1448308"/>
    <lineage>
        <taxon>Eukaryota</taxon>
        <taxon>Fungi</taxon>
        <taxon>Dikarya</taxon>
        <taxon>Ascomycota</taxon>
        <taxon>Pezizomycotina</taxon>
        <taxon>Dothideomycetes</taxon>
        <taxon>Pleosporomycetidae</taxon>
        <taxon>Pleosporales</taxon>
        <taxon>Corynesporascaceae</taxon>
        <taxon>Corynespora</taxon>
    </lineage>
</organism>
<evidence type="ECO:0000256" key="1">
    <source>
        <dbReference type="SAM" id="MobiDB-lite"/>
    </source>
</evidence>
<proteinExistence type="predicted"/>
<keyword evidence="2" id="KW-0812">Transmembrane</keyword>
<gene>
    <name evidence="3" type="ORF">BS50DRAFT_581953</name>
</gene>
<evidence type="ECO:0000313" key="3">
    <source>
        <dbReference type="EMBL" id="PSN75243.1"/>
    </source>
</evidence>
<dbReference type="AlphaFoldDB" id="A0A2T2PC40"/>
<keyword evidence="4" id="KW-1185">Reference proteome</keyword>
<feature type="compositionally biased region" description="Basic and acidic residues" evidence="1">
    <location>
        <begin position="37"/>
        <end position="55"/>
    </location>
</feature>
<feature type="transmembrane region" description="Helical" evidence="2">
    <location>
        <begin position="302"/>
        <end position="322"/>
    </location>
</feature>
<protein>
    <submittedName>
        <fullName evidence="3">Uncharacterized protein</fullName>
    </submittedName>
</protein>